<protein>
    <recommendedName>
        <fullName evidence="1">Reverse transcriptase domain-containing protein</fullName>
    </recommendedName>
</protein>
<sequence>MHHWRSSREIERLADIGVTEPITHSEWAAPIVCVRKANGKMRVCADFSTGLNKALDDYEYSIPIPEDIFAWLNGGTMLSQIDFFDAYIQVELTDEAKEVVVINTHKGLYRYKRLPFGINTAPGIFQSIMNKMI</sequence>
<dbReference type="InterPro" id="IPR050951">
    <property type="entry name" value="Retrovirus_Pol_polyprotein"/>
</dbReference>
<evidence type="ECO:0000313" key="3">
    <source>
        <dbReference type="Proteomes" id="UP000024635"/>
    </source>
</evidence>
<dbReference type="STRING" id="53326.A0A016RW55"/>
<proteinExistence type="predicted"/>
<gene>
    <name evidence="2" type="primary">Acey_s0357.g3380</name>
    <name evidence="2" type="ORF">Y032_0357g3380</name>
</gene>
<dbReference type="InterPro" id="IPR043502">
    <property type="entry name" value="DNA/RNA_pol_sf"/>
</dbReference>
<evidence type="ECO:0000259" key="1">
    <source>
        <dbReference type="Pfam" id="PF00078"/>
    </source>
</evidence>
<dbReference type="AlphaFoldDB" id="A0A016RW55"/>
<dbReference type="PANTHER" id="PTHR37984">
    <property type="entry name" value="PROTEIN CBG26694"/>
    <property type="match status" value="1"/>
</dbReference>
<dbReference type="OrthoDB" id="5919961at2759"/>
<dbReference type="Pfam" id="PF00078">
    <property type="entry name" value="RVT_1"/>
    <property type="match status" value="1"/>
</dbReference>
<dbReference type="Gene3D" id="3.30.70.270">
    <property type="match status" value="1"/>
</dbReference>
<dbReference type="SUPFAM" id="SSF56672">
    <property type="entry name" value="DNA/RNA polymerases"/>
    <property type="match status" value="1"/>
</dbReference>
<dbReference type="InterPro" id="IPR000477">
    <property type="entry name" value="RT_dom"/>
</dbReference>
<feature type="domain" description="Reverse transcriptase" evidence="1">
    <location>
        <begin position="34"/>
        <end position="132"/>
    </location>
</feature>
<reference evidence="3" key="1">
    <citation type="journal article" date="2015" name="Nat. Genet.">
        <title>The genome and transcriptome of the zoonotic hookworm Ancylostoma ceylanicum identify infection-specific gene families.</title>
        <authorList>
            <person name="Schwarz E.M."/>
            <person name="Hu Y."/>
            <person name="Antoshechkin I."/>
            <person name="Miller M.M."/>
            <person name="Sternberg P.W."/>
            <person name="Aroian R.V."/>
        </authorList>
    </citation>
    <scope>NUCLEOTIDE SEQUENCE</scope>
    <source>
        <strain evidence="3">HY135</strain>
    </source>
</reference>
<organism evidence="2 3">
    <name type="scientific">Ancylostoma ceylanicum</name>
    <dbReference type="NCBI Taxonomy" id="53326"/>
    <lineage>
        <taxon>Eukaryota</taxon>
        <taxon>Metazoa</taxon>
        <taxon>Ecdysozoa</taxon>
        <taxon>Nematoda</taxon>
        <taxon>Chromadorea</taxon>
        <taxon>Rhabditida</taxon>
        <taxon>Rhabditina</taxon>
        <taxon>Rhabditomorpha</taxon>
        <taxon>Strongyloidea</taxon>
        <taxon>Ancylostomatidae</taxon>
        <taxon>Ancylostomatinae</taxon>
        <taxon>Ancylostoma</taxon>
    </lineage>
</organism>
<dbReference type="CDD" id="cd01647">
    <property type="entry name" value="RT_LTR"/>
    <property type="match status" value="1"/>
</dbReference>
<dbReference type="Proteomes" id="UP000024635">
    <property type="component" value="Unassembled WGS sequence"/>
</dbReference>
<dbReference type="InterPro" id="IPR043128">
    <property type="entry name" value="Rev_trsase/Diguanyl_cyclase"/>
</dbReference>
<dbReference type="Gene3D" id="3.10.10.10">
    <property type="entry name" value="HIV Type 1 Reverse Transcriptase, subunit A, domain 1"/>
    <property type="match status" value="1"/>
</dbReference>
<accession>A0A016RW55</accession>
<dbReference type="PANTHER" id="PTHR37984:SF5">
    <property type="entry name" value="PROTEIN NYNRIN-LIKE"/>
    <property type="match status" value="1"/>
</dbReference>
<dbReference type="EMBL" id="JARK01001693">
    <property type="protein sequence ID" value="EYB82543.1"/>
    <property type="molecule type" value="Genomic_DNA"/>
</dbReference>
<evidence type="ECO:0000313" key="2">
    <source>
        <dbReference type="EMBL" id="EYB82543.1"/>
    </source>
</evidence>
<comment type="caution">
    <text evidence="2">The sequence shown here is derived from an EMBL/GenBank/DDBJ whole genome shotgun (WGS) entry which is preliminary data.</text>
</comment>
<keyword evidence="3" id="KW-1185">Reference proteome</keyword>
<name>A0A016RW55_9BILA</name>